<sequence length="130" mass="13629">MTAPGEGWPTTPADVIAWLRALPAAERWRVAGLLVDRHVTEAAIGLERAGAVHELTRTATWEVVAEQLGTSTANVNKLVTRYRGALARGECIACGGPGPADDMCDVCAASVVLDPPHGEEQEETSDAPGT</sequence>
<dbReference type="RefSeq" id="WP_260727201.1">
    <property type="nucleotide sequence ID" value="NZ_BAAABS010000033.1"/>
</dbReference>
<proteinExistence type="predicted"/>
<reference evidence="1" key="1">
    <citation type="submission" date="2021-04" db="EMBL/GenBank/DDBJ databases">
        <title>Biosynthetic gene clusters of Dactylosporangioum roseum.</title>
        <authorList>
            <person name="Hartkoorn R.C."/>
            <person name="Beaudoing E."/>
            <person name="Hot D."/>
            <person name="Moureu S."/>
        </authorList>
    </citation>
    <scope>NUCLEOTIDE SEQUENCE</scope>
    <source>
        <strain evidence="1">NRRL B-16295</strain>
    </source>
</reference>
<keyword evidence="2" id="KW-1185">Reference proteome</keyword>
<dbReference type="EMBL" id="CP073721">
    <property type="protein sequence ID" value="UWZ37838.1"/>
    <property type="molecule type" value="Genomic_DNA"/>
</dbReference>
<organism evidence="1 2">
    <name type="scientific">Dactylosporangium roseum</name>
    <dbReference type="NCBI Taxonomy" id="47989"/>
    <lineage>
        <taxon>Bacteria</taxon>
        <taxon>Bacillati</taxon>
        <taxon>Actinomycetota</taxon>
        <taxon>Actinomycetes</taxon>
        <taxon>Micromonosporales</taxon>
        <taxon>Micromonosporaceae</taxon>
        <taxon>Dactylosporangium</taxon>
    </lineage>
</organism>
<evidence type="ECO:0000313" key="1">
    <source>
        <dbReference type="EMBL" id="UWZ37838.1"/>
    </source>
</evidence>
<name>A0ABY5Z711_9ACTN</name>
<gene>
    <name evidence="1" type="ORF">Drose_06070</name>
</gene>
<protein>
    <submittedName>
        <fullName evidence="1">Uncharacterized protein</fullName>
    </submittedName>
</protein>
<accession>A0ABY5Z711</accession>
<dbReference type="Proteomes" id="UP001058271">
    <property type="component" value="Chromosome"/>
</dbReference>
<evidence type="ECO:0000313" key="2">
    <source>
        <dbReference type="Proteomes" id="UP001058271"/>
    </source>
</evidence>